<dbReference type="EMBL" id="QNVH01000063">
    <property type="protein sequence ID" value="TDA37585.1"/>
    <property type="molecule type" value="Genomic_DNA"/>
</dbReference>
<evidence type="ECO:0000313" key="5">
    <source>
        <dbReference type="EMBL" id="TDA37585.1"/>
    </source>
</evidence>
<dbReference type="SUPFAM" id="SSF55031">
    <property type="entry name" value="Bacterial exopeptidase dimerisation domain"/>
    <property type="match status" value="1"/>
</dbReference>
<dbReference type="SUPFAM" id="SSF53187">
    <property type="entry name" value="Zn-dependent exopeptidases"/>
    <property type="match status" value="1"/>
</dbReference>
<protein>
    <submittedName>
        <fullName evidence="5">Acetylornithine deacetylase</fullName>
    </submittedName>
</protein>
<dbReference type="PANTHER" id="PTHR43808:SF28">
    <property type="entry name" value="[LYSW]-LYSINE_[LYSW]-ORNITHINE HYDROLASE"/>
    <property type="match status" value="1"/>
</dbReference>
<evidence type="ECO:0000256" key="3">
    <source>
        <dbReference type="ARBA" id="ARBA00022801"/>
    </source>
</evidence>
<dbReference type="Proteomes" id="UP000315399">
    <property type="component" value="Unassembled WGS sequence"/>
</dbReference>
<dbReference type="AlphaFoldDB" id="A0A523B9H7"/>
<name>A0A523B9H7_9CREN</name>
<proteinExistence type="predicted"/>
<dbReference type="InterPro" id="IPR001261">
    <property type="entry name" value="ArgE/DapE_CS"/>
</dbReference>
<dbReference type="GO" id="GO:0016787">
    <property type="term" value="F:hydrolase activity"/>
    <property type="evidence" value="ECO:0007669"/>
    <property type="project" value="UniProtKB-KW"/>
</dbReference>
<dbReference type="PROSITE" id="PS00758">
    <property type="entry name" value="ARGE_DAPE_CPG2_1"/>
    <property type="match status" value="1"/>
</dbReference>
<comment type="caution">
    <text evidence="5">The sequence shown here is derived from an EMBL/GenBank/DDBJ whole genome shotgun (WGS) entry which is preliminary data.</text>
</comment>
<keyword evidence="3" id="KW-0378">Hydrolase</keyword>
<evidence type="ECO:0000256" key="1">
    <source>
        <dbReference type="ARBA" id="ARBA00001947"/>
    </source>
</evidence>
<accession>A0A523B9H7</accession>
<keyword evidence="4" id="KW-0862">Zinc</keyword>
<dbReference type="Gene3D" id="3.40.630.10">
    <property type="entry name" value="Zn peptidases"/>
    <property type="match status" value="1"/>
</dbReference>
<dbReference type="InterPro" id="IPR002933">
    <property type="entry name" value="Peptidase_M20"/>
</dbReference>
<dbReference type="PANTHER" id="PTHR43808">
    <property type="entry name" value="ACETYLORNITHINE DEACETYLASE"/>
    <property type="match status" value="1"/>
</dbReference>
<dbReference type="GO" id="GO:0046872">
    <property type="term" value="F:metal ion binding"/>
    <property type="evidence" value="ECO:0007669"/>
    <property type="project" value="UniProtKB-KW"/>
</dbReference>
<evidence type="ECO:0000256" key="4">
    <source>
        <dbReference type="ARBA" id="ARBA00022833"/>
    </source>
</evidence>
<gene>
    <name evidence="5" type="ORF">DSO08_05420</name>
</gene>
<comment type="cofactor">
    <cofactor evidence="1">
        <name>Zn(2+)</name>
        <dbReference type="ChEBI" id="CHEBI:29105"/>
    </cofactor>
</comment>
<organism evidence="5 6">
    <name type="scientific">Thermoproteota archaeon</name>
    <dbReference type="NCBI Taxonomy" id="2056631"/>
    <lineage>
        <taxon>Archaea</taxon>
        <taxon>Thermoproteota</taxon>
    </lineage>
</organism>
<keyword evidence="2" id="KW-0479">Metal-binding</keyword>
<dbReference type="InterPro" id="IPR050072">
    <property type="entry name" value="Peptidase_M20A"/>
</dbReference>
<evidence type="ECO:0000256" key="2">
    <source>
        <dbReference type="ARBA" id="ARBA00022723"/>
    </source>
</evidence>
<evidence type="ECO:0000313" key="6">
    <source>
        <dbReference type="Proteomes" id="UP000315399"/>
    </source>
</evidence>
<reference evidence="5 6" key="1">
    <citation type="journal article" date="2019" name="Nat. Microbiol.">
        <title>Expanding anaerobic alkane metabolism in the domain of Archaea.</title>
        <authorList>
            <person name="Wang Y."/>
            <person name="Wegener G."/>
            <person name="Hou J."/>
            <person name="Wang F."/>
            <person name="Xiao X."/>
        </authorList>
    </citation>
    <scope>NUCLEOTIDE SEQUENCE [LARGE SCALE GENOMIC DNA]</scope>
    <source>
        <strain evidence="5">WYZ-LMO10</strain>
    </source>
</reference>
<dbReference type="PROSITE" id="PS00759">
    <property type="entry name" value="ARGE_DAPE_CPG2_2"/>
    <property type="match status" value="1"/>
</dbReference>
<sequence>MEEGYPERLLLDLLEIYSPSGEEEEISRYLSRELERLGFKVSVDEVGNVEARWGEGRPSVLLCGHMDTVRGKIKTKKRGRVIFGRGAVDAKSPLAALICGAKRYIEEGGKGRITVLAVVDEEGKSQGMRHFLSRCQENYDYAIFGEPSGAYALTVGYKGRILVRFLCETTPGHASAPMLFENAIYVAVRLIERLQELQENWSKGGDLFETP</sequence>
<dbReference type="Pfam" id="PF01546">
    <property type="entry name" value="Peptidase_M20"/>
    <property type="match status" value="1"/>
</dbReference>
<feature type="non-terminal residue" evidence="5">
    <location>
        <position position="211"/>
    </location>
</feature>
<dbReference type="InterPro" id="IPR036264">
    <property type="entry name" value="Bact_exopeptidase_dim_dom"/>
</dbReference>